<dbReference type="EMBL" id="HBEC01016538">
    <property type="protein sequence ID" value="CAD8287678.1"/>
    <property type="molecule type" value="Transcribed_RNA"/>
</dbReference>
<accession>A0A7R9V8L9</accession>
<sequence>MSSALMLRVAVRAADAGTSTAAAAAASLPSWGLPCRRGTVCVLSGVFAAPAASPSGSLPSMPGAAVPVLRGCETPMTAAQWCAGGAAGLSTASTAKASHHRFGRANPAHRRKRFNLPDATEQRSRGYDYEWVVVAGGQRMLARAPAGTKRWHLWASASEVSAKALRQRRHALQGTTTWLVDASGVPLK</sequence>
<protein>
    <submittedName>
        <fullName evidence="1">Uncharacterized protein</fullName>
    </submittedName>
</protein>
<reference evidence="1" key="1">
    <citation type="submission" date="2021-01" db="EMBL/GenBank/DDBJ databases">
        <authorList>
            <person name="Corre E."/>
            <person name="Pelletier E."/>
            <person name="Niang G."/>
            <person name="Scheremetjew M."/>
            <person name="Finn R."/>
            <person name="Kale V."/>
            <person name="Holt S."/>
            <person name="Cochrane G."/>
            <person name="Meng A."/>
            <person name="Brown T."/>
            <person name="Cohen L."/>
        </authorList>
    </citation>
    <scope>NUCLEOTIDE SEQUENCE</scope>
    <source>
        <strain evidence="1">CCMP219</strain>
    </source>
</reference>
<dbReference type="AlphaFoldDB" id="A0A7R9V8L9"/>
<proteinExistence type="predicted"/>
<organism evidence="1">
    <name type="scientific">Chlamydomonas euryale</name>
    <dbReference type="NCBI Taxonomy" id="1486919"/>
    <lineage>
        <taxon>Eukaryota</taxon>
        <taxon>Viridiplantae</taxon>
        <taxon>Chlorophyta</taxon>
        <taxon>core chlorophytes</taxon>
        <taxon>Chlorophyceae</taxon>
        <taxon>CS clade</taxon>
        <taxon>Chlamydomonadales</taxon>
        <taxon>Chlamydomonadaceae</taxon>
        <taxon>Chlamydomonas</taxon>
    </lineage>
</organism>
<evidence type="ECO:0000313" key="1">
    <source>
        <dbReference type="EMBL" id="CAD8287678.1"/>
    </source>
</evidence>
<gene>
    <name evidence="1" type="ORF">CEUR00632_LOCUS7717</name>
</gene>
<name>A0A7R9V8L9_9CHLO</name>